<keyword evidence="9" id="KW-0472">Membrane</keyword>
<comment type="subunit">
    <text evidence="2">Homotrimer.</text>
</comment>
<comment type="subcellular location">
    <subcellularLocation>
        <location evidence="1">Cell outer membrane</location>
        <topology evidence="1">Multi-pass membrane protein</topology>
    </subcellularLocation>
</comment>
<gene>
    <name evidence="13" type="ORF">THMIRHAT_05610</name>
</gene>
<evidence type="ECO:0000256" key="4">
    <source>
        <dbReference type="ARBA" id="ARBA00022452"/>
    </source>
</evidence>
<reference evidence="14" key="1">
    <citation type="submission" date="2019-11" db="EMBL/GenBank/DDBJ databases">
        <title>Isolation and characterization of two novel species in the genus Thiomicrorhabdus.</title>
        <authorList>
            <person name="Mochizuki J."/>
            <person name="Kojima H."/>
            <person name="Fukui M."/>
        </authorList>
    </citation>
    <scope>NUCLEOTIDE SEQUENCE [LARGE SCALE GENOMIC DNA]</scope>
    <source>
        <strain evidence="14">AkT22</strain>
    </source>
</reference>
<dbReference type="PANTHER" id="PTHR34501">
    <property type="entry name" value="PROTEIN YDDL-RELATED"/>
    <property type="match status" value="1"/>
</dbReference>
<evidence type="ECO:0000256" key="2">
    <source>
        <dbReference type="ARBA" id="ARBA00011233"/>
    </source>
</evidence>
<sequence length="331" mass="33803">MKKNIIALAIASAIAAPVVMADAPTVYGQINMSIDAVTDAGMTVGSNASRFGIKGSEDLGNGLKAVYKIEWEADIAGGTGATTGASALKDRNAYAGLAGSFGTVLMGRHDTPMKMAQPTDTFNDGFGDNKPMGGKLGMAGAAGEVRAANVLAYVSPSFGGVTIAAAGVSPDVVGKDTALTNAYSIAAMYGSTKSGLFLSGAYNAFDAKLTGTKTYTEMRLAAQYAVAGLMGNVTYFSADDGISGDAASEGSTIQMNLSYEMGDITPKIKYSMVDYKAAGSDGSSLGLGLDYAMGKKTTAYVEYVAMDKNMATTFSAGKDSSAVSVGLLHKF</sequence>
<dbReference type="InterPro" id="IPR050298">
    <property type="entry name" value="Gram-neg_bact_OMP"/>
</dbReference>
<dbReference type="RefSeq" id="WP_173290570.1">
    <property type="nucleotide sequence ID" value="NZ_AP021888.1"/>
</dbReference>
<evidence type="ECO:0000313" key="14">
    <source>
        <dbReference type="Proteomes" id="UP000501466"/>
    </source>
</evidence>
<evidence type="ECO:0000256" key="8">
    <source>
        <dbReference type="ARBA" id="ARBA00023114"/>
    </source>
</evidence>
<dbReference type="KEGG" id="tzo:THMIRHAT_05610"/>
<dbReference type="EMBL" id="AP021888">
    <property type="protein sequence ID" value="BBP42815.1"/>
    <property type="molecule type" value="Genomic_DNA"/>
</dbReference>
<dbReference type="InterPro" id="IPR023614">
    <property type="entry name" value="Porin_dom_sf"/>
</dbReference>
<keyword evidence="4" id="KW-1134">Transmembrane beta strand</keyword>
<evidence type="ECO:0000259" key="12">
    <source>
        <dbReference type="Pfam" id="PF13609"/>
    </source>
</evidence>
<protein>
    <submittedName>
        <fullName evidence="13">Porin</fullName>
    </submittedName>
</protein>
<keyword evidence="14" id="KW-1185">Reference proteome</keyword>
<dbReference type="CDD" id="cd00342">
    <property type="entry name" value="gram_neg_porins"/>
    <property type="match status" value="1"/>
</dbReference>
<evidence type="ECO:0000256" key="11">
    <source>
        <dbReference type="SAM" id="SignalP"/>
    </source>
</evidence>
<dbReference type="Proteomes" id="UP000501466">
    <property type="component" value="Chromosome"/>
</dbReference>
<keyword evidence="5" id="KW-0812">Transmembrane</keyword>
<dbReference type="GO" id="GO:0015288">
    <property type="term" value="F:porin activity"/>
    <property type="evidence" value="ECO:0007669"/>
    <property type="project" value="UniProtKB-KW"/>
</dbReference>
<proteinExistence type="predicted"/>
<dbReference type="PRINTS" id="PR00182">
    <property type="entry name" value="ECOLNEIPORIN"/>
</dbReference>
<dbReference type="AlphaFoldDB" id="A0A6F8PL50"/>
<accession>A0A6F8PL50</accession>
<dbReference type="GO" id="GO:0009279">
    <property type="term" value="C:cell outer membrane"/>
    <property type="evidence" value="ECO:0007669"/>
    <property type="project" value="UniProtKB-SubCell"/>
</dbReference>
<dbReference type="Gene3D" id="2.40.160.10">
    <property type="entry name" value="Porin"/>
    <property type="match status" value="1"/>
</dbReference>
<feature type="domain" description="Porin" evidence="12">
    <location>
        <begin position="8"/>
        <end position="307"/>
    </location>
</feature>
<feature type="signal peptide" evidence="11">
    <location>
        <begin position="1"/>
        <end position="21"/>
    </location>
</feature>
<evidence type="ECO:0000256" key="5">
    <source>
        <dbReference type="ARBA" id="ARBA00022692"/>
    </source>
</evidence>
<evidence type="ECO:0000256" key="1">
    <source>
        <dbReference type="ARBA" id="ARBA00004571"/>
    </source>
</evidence>
<dbReference type="PANTHER" id="PTHR34501:SF9">
    <property type="entry name" value="MAJOR OUTER MEMBRANE PROTEIN P.IA"/>
    <property type="match status" value="1"/>
</dbReference>
<dbReference type="InterPro" id="IPR001702">
    <property type="entry name" value="Porin_Gram-ve"/>
</dbReference>
<evidence type="ECO:0000256" key="9">
    <source>
        <dbReference type="ARBA" id="ARBA00023136"/>
    </source>
</evidence>
<keyword evidence="8" id="KW-0626">Porin</keyword>
<dbReference type="Pfam" id="PF13609">
    <property type="entry name" value="Porin_4"/>
    <property type="match status" value="1"/>
</dbReference>
<evidence type="ECO:0000256" key="6">
    <source>
        <dbReference type="ARBA" id="ARBA00022729"/>
    </source>
</evidence>
<dbReference type="GO" id="GO:0034220">
    <property type="term" value="P:monoatomic ion transmembrane transport"/>
    <property type="evidence" value="ECO:0007669"/>
    <property type="project" value="InterPro"/>
</dbReference>
<evidence type="ECO:0000256" key="10">
    <source>
        <dbReference type="ARBA" id="ARBA00023237"/>
    </source>
</evidence>
<dbReference type="PRINTS" id="PR00184">
    <property type="entry name" value="NEISSPPORIN"/>
</dbReference>
<keyword evidence="6 11" id="KW-0732">Signal</keyword>
<keyword evidence="7" id="KW-0406">Ion transport</keyword>
<evidence type="ECO:0000313" key="13">
    <source>
        <dbReference type="EMBL" id="BBP42815.1"/>
    </source>
</evidence>
<dbReference type="InterPro" id="IPR002299">
    <property type="entry name" value="Porin_Neis"/>
</dbReference>
<keyword evidence="3" id="KW-0813">Transport</keyword>
<name>A0A6F8PL50_9GAMM</name>
<organism evidence="13 14">
    <name type="scientific">Thiosulfativibrio zosterae</name>
    <dbReference type="NCBI Taxonomy" id="2675053"/>
    <lineage>
        <taxon>Bacteria</taxon>
        <taxon>Pseudomonadati</taxon>
        <taxon>Pseudomonadota</taxon>
        <taxon>Gammaproteobacteria</taxon>
        <taxon>Thiotrichales</taxon>
        <taxon>Piscirickettsiaceae</taxon>
        <taxon>Thiosulfativibrio</taxon>
    </lineage>
</organism>
<evidence type="ECO:0000256" key="7">
    <source>
        <dbReference type="ARBA" id="ARBA00023065"/>
    </source>
</evidence>
<dbReference type="GO" id="GO:0046930">
    <property type="term" value="C:pore complex"/>
    <property type="evidence" value="ECO:0007669"/>
    <property type="project" value="UniProtKB-KW"/>
</dbReference>
<evidence type="ECO:0000256" key="3">
    <source>
        <dbReference type="ARBA" id="ARBA00022448"/>
    </source>
</evidence>
<keyword evidence="10" id="KW-0998">Cell outer membrane</keyword>
<dbReference type="InterPro" id="IPR033900">
    <property type="entry name" value="Gram_neg_porin_domain"/>
</dbReference>
<feature type="chain" id="PRO_5026285681" evidence="11">
    <location>
        <begin position="22"/>
        <end position="331"/>
    </location>
</feature>
<dbReference type="SUPFAM" id="SSF56935">
    <property type="entry name" value="Porins"/>
    <property type="match status" value="1"/>
</dbReference>